<reference evidence="11" key="1">
    <citation type="submission" date="2013-12" db="EMBL/GenBank/DDBJ databases">
        <title>The Genome Sequence of Aphanomyces invadans NJM9701.</title>
        <authorList>
            <consortium name="The Broad Institute Genomics Platform"/>
            <person name="Russ C."/>
            <person name="Tyler B."/>
            <person name="van West P."/>
            <person name="Dieguez-Uribeondo J."/>
            <person name="Young S.K."/>
            <person name="Zeng Q."/>
            <person name="Gargeya S."/>
            <person name="Fitzgerald M."/>
            <person name="Abouelleil A."/>
            <person name="Alvarado L."/>
            <person name="Chapman S.B."/>
            <person name="Gainer-Dewar J."/>
            <person name="Goldberg J."/>
            <person name="Griggs A."/>
            <person name="Gujja S."/>
            <person name="Hansen M."/>
            <person name="Howarth C."/>
            <person name="Imamovic A."/>
            <person name="Ireland A."/>
            <person name="Larimer J."/>
            <person name="McCowan C."/>
            <person name="Murphy C."/>
            <person name="Pearson M."/>
            <person name="Poon T.W."/>
            <person name="Priest M."/>
            <person name="Roberts A."/>
            <person name="Saif S."/>
            <person name="Shea T."/>
            <person name="Sykes S."/>
            <person name="Wortman J."/>
            <person name="Nusbaum C."/>
            <person name="Birren B."/>
        </authorList>
    </citation>
    <scope>NUCLEOTIDE SEQUENCE [LARGE SCALE GENOMIC DNA]</scope>
    <source>
        <strain evidence="11">NJM9701</strain>
    </source>
</reference>
<dbReference type="Gene3D" id="3.30.740.10">
    <property type="entry name" value="Protein Inhibitor Of Neuronal Nitric Oxide Synthase"/>
    <property type="match status" value="1"/>
</dbReference>
<dbReference type="RefSeq" id="XP_008870675.1">
    <property type="nucleotide sequence ID" value="XM_008872453.1"/>
</dbReference>
<gene>
    <name evidence="12" type="ORF">DYB32_001519</name>
    <name evidence="11" type="ORF">H310_07128</name>
</gene>
<evidence type="ECO:0000256" key="6">
    <source>
        <dbReference type="ARBA" id="ARBA00022816"/>
    </source>
</evidence>
<evidence type="ECO:0000313" key="12">
    <source>
        <dbReference type="EMBL" id="RHY33585.1"/>
    </source>
</evidence>
<evidence type="ECO:0000313" key="13">
    <source>
        <dbReference type="Proteomes" id="UP000285060"/>
    </source>
</evidence>
<keyword evidence="5 10" id="KW-0493">Microtubule</keyword>
<dbReference type="InterPro" id="IPR037177">
    <property type="entry name" value="DLC_sf"/>
</dbReference>
<evidence type="ECO:0000256" key="1">
    <source>
        <dbReference type="ARBA" id="ARBA00004123"/>
    </source>
</evidence>
<protein>
    <recommendedName>
        <fullName evidence="10">Dynein light chain</fullName>
    </recommendedName>
</protein>
<evidence type="ECO:0000256" key="5">
    <source>
        <dbReference type="ARBA" id="ARBA00022701"/>
    </source>
</evidence>
<keyword evidence="7" id="KW-0653">Protein transport</keyword>
<dbReference type="EMBL" id="QUSY01000068">
    <property type="protein sequence ID" value="RHY33585.1"/>
    <property type="molecule type" value="Genomic_DNA"/>
</dbReference>
<dbReference type="GO" id="GO:0015031">
    <property type="term" value="P:protein transport"/>
    <property type="evidence" value="ECO:0007669"/>
    <property type="project" value="UniProtKB-KW"/>
</dbReference>
<organism evidence="11">
    <name type="scientific">Aphanomyces invadans</name>
    <dbReference type="NCBI Taxonomy" id="157072"/>
    <lineage>
        <taxon>Eukaryota</taxon>
        <taxon>Sar</taxon>
        <taxon>Stramenopiles</taxon>
        <taxon>Oomycota</taxon>
        <taxon>Saprolegniomycetes</taxon>
        <taxon>Saprolegniales</taxon>
        <taxon>Verrucalvaceae</taxon>
        <taxon>Aphanomyces</taxon>
    </lineage>
</organism>
<accession>A0A024U2U3</accession>
<dbReference type="STRING" id="157072.A0A024U2U3"/>
<keyword evidence="4 10" id="KW-0963">Cytoplasm</keyword>
<evidence type="ECO:0000256" key="4">
    <source>
        <dbReference type="ARBA" id="ARBA00022490"/>
    </source>
</evidence>
<dbReference type="GO" id="GO:0005634">
    <property type="term" value="C:nucleus"/>
    <property type="evidence" value="ECO:0007669"/>
    <property type="project" value="UniProtKB-SubCell"/>
</dbReference>
<evidence type="ECO:0000256" key="10">
    <source>
        <dbReference type="RuleBase" id="RU365010"/>
    </source>
</evidence>
<keyword evidence="6" id="KW-0509">mRNA transport</keyword>
<evidence type="ECO:0000256" key="7">
    <source>
        <dbReference type="ARBA" id="ARBA00022927"/>
    </source>
</evidence>
<evidence type="ECO:0000256" key="3">
    <source>
        <dbReference type="ARBA" id="ARBA00022448"/>
    </source>
</evidence>
<dbReference type="GO" id="GO:0005874">
    <property type="term" value="C:microtubule"/>
    <property type="evidence" value="ECO:0007669"/>
    <property type="project" value="UniProtKB-KW"/>
</dbReference>
<proteinExistence type="inferred from homology"/>
<dbReference type="GO" id="GO:0051028">
    <property type="term" value="P:mRNA transport"/>
    <property type="evidence" value="ECO:0007669"/>
    <property type="project" value="UniProtKB-KW"/>
</dbReference>
<keyword evidence="10" id="KW-0505">Motor protein</keyword>
<dbReference type="Pfam" id="PF01221">
    <property type="entry name" value="Dynein_light"/>
    <property type="match status" value="1"/>
</dbReference>
<evidence type="ECO:0000256" key="2">
    <source>
        <dbReference type="ARBA" id="ARBA00004245"/>
    </source>
</evidence>
<keyword evidence="13" id="KW-1185">Reference proteome</keyword>
<comment type="subcellular location">
    <subcellularLocation>
        <location evidence="2 10">Cytoplasm</location>
        <location evidence="2 10">Cytoskeleton</location>
    </subcellularLocation>
    <subcellularLocation>
        <location evidence="1">Nucleus</location>
    </subcellularLocation>
</comment>
<evidence type="ECO:0000313" key="11">
    <source>
        <dbReference type="EMBL" id="ETW00540.1"/>
    </source>
</evidence>
<keyword evidence="10" id="KW-0243">Dynein</keyword>
<keyword evidence="3" id="KW-0813">Transport</keyword>
<comment type="similarity">
    <text evidence="10">Belongs to the dynein light chain family.</text>
</comment>
<evidence type="ECO:0000256" key="8">
    <source>
        <dbReference type="ARBA" id="ARBA00023212"/>
    </source>
</evidence>
<dbReference type="VEuPathDB" id="FungiDB:H310_07128"/>
<name>A0A024U2U3_9STRA</name>
<sequence>MSAVLASSAVKPVIKNSTMDQDLQDEVIWVAQAAIESEINEQFIAAKIKRHFELKYHGMLWHCCVGRNVACYVTHEQSKFLYFYIGQMAVVLFATA</sequence>
<evidence type="ECO:0000256" key="9">
    <source>
        <dbReference type="ARBA" id="ARBA00023242"/>
    </source>
</evidence>
<keyword evidence="8 10" id="KW-0206">Cytoskeleton</keyword>
<dbReference type="OrthoDB" id="10033309at2759"/>
<dbReference type="AlphaFoldDB" id="A0A024U2U3"/>
<dbReference type="SMART" id="SM01375">
    <property type="entry name" value="Dynein_light"/>
    <property type="match status" value="1"/>
</dbReference>
<dbReference type="CDD" id="cd21452">
    <property type="entry name" value="DLC-like_DYNLL1_DYNLL2"/>
    <property type="match status" value="1"/>
</dbReference>
<dbReference type="Proteomes" id="UP000285060">
    <property type="component" value="Unassembled WGS sequence"/>
</dbReference>
<dbReference type="PANTHER" id="PTHR11886:SF35">
    <property type="entry name" value="DYNEIN LIGHT CHAIN"/>
    <property type="match status" value="1"/>
</dbReference>
<reference evidence="12 13" key="2">
    <citation type="submission" date="2018-08" db="EMBL/GenBank/DDBJ databases">
        <title>Aphanomyces genome sequencing and annotation.</title>
        <authorList>
            <person name="Minardi D."/>
            <person name="Oidtmann B."/>
            <person name="Van Der Giezen M."/>
            <person name="Studholme D.J."/>
        </authorList>
    </citation>
    <scope>NUCLEOTIDE SEQUENCE [LARGE SCALE GENOMIC DNA]</scope>
    <source>
        <strain evidence="12 13">NJM0002</strain>
    </source>
</reference>
<dbReference type="EMBL" id="KI913964">
    <property type="protein sequence ID" value="ETW00540.1"/>
    <property type="molecule type" value="Genomic_DNA"/>
</dbReference>
<dbReference type="eggNOG" id="KOG3430">
    <property type="taxonomic scope" value="Eukaryota"/>
</dbReference>
<dbReference type="GeneID" id="20084178"/>
<dbReference type="GO" id="GO:0005868">
    <property type="term" value="C:cytoplasmic dynein complex"/>
    <property type="evidence" value="ECO:0007669"/>
    <property type="project" value="TreeGrafter"/>
</dbReference>
<dbReference type="SUPFAM" id="SSF54648">
    <property type="entry name" value="DLC"/>
    <property type="match status" value="1"/>
</dbReference>
<dbReference type="FunFam" id="3.30.740.10:FF:000005">
    <property type="entry name" value="Dynein light chain"/>
    <property type="match status" value="1"/>
</dbReference>
<dbReference type="InterPro" id="IPR001372">
    <property type="entry name" value="Dynein_light_chain_typ-1/2"/>
</dbReference>
<dbReference type="GO" id="GO:0045505">
    <property type="term" value="F:dynein intermediate chain binding"/>
    <property type="evidence" value="ECO:0007669"/>
    <property type="project" value="TreeGrafter"/>
</dbReference>
<dbReference type="PANTHER" id="PTHR11886">
    <property type="entry name" value="DYNEIN LIGHT CHAIN"/>
    <property type="match status" value="1"/>
</dbReference>
<dbReference type="GO" id="GO:0007017">
    <property type="term" value="P:microtubule-based process"/>
    <property type="evidence" value="ECO:0007669"/>
    <property type="project" value="InterPro"/>
</dbReference>
<keyword evidence="9" id="KW-0539">Nucleus</keyword>